<feature type="non-terminal residue" evidence="4">
    <location>
        <position position="1"/>
    </location>
</feature>
<name>A0A7K6QKY9_9PASS</name>
<dbReference type="InterPro" id="IPR013106">
    <property type="entry name" value="Ig_V-set"/>
</dbReference>
<protein>
    <submittedName>
        <fullName evidence="4">CD7 protein</fullName>
    </submittedName>
</protein>
<feature type="chain" id="PRO_5029661534" evidence="2">
    <location>
        <begin position="23"/>
        <end position="323"/>
    </location>
</feature>
<feature type="non-terminal residue" evidence="4">
    <location>
        <position position="323"/>
    </location>
</feature>
<proteinExistence type="predicted"/>
<dbReference type="InterPro" id="IPR013783">
    <property type="entry name" value="Ig-like_fold"/>
</dbReference>
<evidence type="ECO:0000313" key="4">
    <source>
        <dbReference type="EMBL" id="NWW73847.1"/>
    </source>
</evidence>
<dbReference type="EMBL" id="VZRZ01002844">
    <property type="protein sequence ID" value="NWW73847.1"/>
    <property type="molecule type" value="Genomic_DNA"/>
</dbReference>
<dbReference type="Gene3D" id="2.60.40.10">
    <property type="entry name" value="Immunoglobulins"/>
    <property type="match status" value="2"/>
</dbReference>
<dbReference type="OrthoDB" id="9899013at2759"/>
<keyword evidence="2" id="KW-0732">Signal</keyword>
<keyword evidence="1" id="KW-0812">Transmembrane</keyword>
<evidence type="ECO:0000256" key="2">
    <source>
        <dbReference type="SAM" id="SignalP"/>
    </source>
</evidence>
<evidence type="ECO:0000256" key="1">
    <source>
        <dbReference type="SAM" id="Phobius"/>
    </source>
</evidence>
<dbReference type="Proteomes" id="UP000580879">
    <property type="component" value="Unassembled WGS sequence"/>
</dbReference>
<dbReference type="SUPFAM" id="SSF48726">
    <property type="entry name" value="Immunoglobulin"/>
    <property type="match status" value="2"/>
</dbReference>
<evidence type="ECO:0000313" key="5">
    <source>
        <dbReference type="Proteomes" id="UP000580879"/>
    </source>
</evidence>
<keyword evidence="1" id="KW-1133">Transmembrane helix</keyword>
<organism evidence="4 5">
    <name type="scientific">Climacteris rufus</name>
    <name type="common">rufous treecreeper</name>
    <dbReference type="NCBI Taxonomy" id="47695"/>
    <lineage>
        <taxon>Eukaryota</taxon>
        <taxon>Metazoa</taxon>
        <taxon>Chordata</taxon>
        <taxon>Craniata</taxon>
        <taxon>Vertebrata</taxon>
        <taxon>Euteleostomi</taxon>
        <taxon>Archelosauria</taxon>
        <taxon>Archosauria</taxon>
        <taxon>Dinosauria</taxon>
        <taxon>Saurischia</taxon>
        <taxon>Theropoda</taxon>
        <taxon>Coelurosauria</taxon>
        <taxon>Aves</taxon>
        <taxon>Neognathae</taxon>
        <taxon>Neoaves</taxon>
        <taxon>Telluraves</taxon>
        <taxon>Australaves</taxon>
        <taxon>Passeriformes</taxon>
        <taxon>Climacteridae</taxon>
        <taxon>Climacteris</taxon>
    </lineage>
</organism>
<keyword evidence="5" id="KW-1185">Reference proteome</keyword>
<feature type="signal peptide" evidence="2">
    <location>
        <begin position="1"/>
        <end position="22"/>
    </location>
</feature>
<feature type="domain" description="Immunoglobulin" evidence="3">
    <location>
        <begin position="148"/>
        <end position="251"/>
    </location>
</feature>
<evidence type="ECO:0000259" key="3">
    <source>
        <dbReference type="SMART" id="SM00409"/>
    </source>
</evidence>
<dbReference type="AlphaFoldDB" id="A0A7K6QKY9"/>
<dbReference type="GO" id="GO:0038023">
    <property type="term" value="F:signaling receptor activity"/>
    <property type="evidence" value="ECO:0007669"/>
    <property type="project" value="InterPro"/>
</dbReference>
<dbReference type="GO" id="GO:0002250">
    <property type="term" value="P:adaptive immune response"/>
    <property type="evidence" value="ECO:0007669"/>
    <property type="project" value="InterPro"/>
</dbReference>
<keyword evidence="1" id="KW-0472">Membrane</keyword>
<dbReference type="InterPro" id="IPR003599">
    <property type="entry name" value="Ig_sub"/>
</dbReference>
<dbReference type="GO" id="GO:0016020">
    <property type="term" value="C:membrane"/>
    <property type="evidence" value="ECO:0007669"/>
    <property type="project" value="InterPro"/>
</dbReference>
<dbReference type="SMART" id="SM00409">
    <property type="entry name" value="IG"/>
    <property type="match status" value="2"/>
</dbReference>
<comment type="caution">
    <text evidence="4">The sequence shown here is derived from an EMBL/GenBank/DDBJ whole genome shotgun (WGS) entry which is preliminary data.</text>
</comment>
<dbReference type="PANTHER" id="PTHR15343">
    <property type="entry name" value="CD7"/>
    <property type="match status" value="1"/>
</dbReference>
<dbReference type="Pfam" id="PF07686">
    <property type="entry name" value="V-set"/>
    <property type="match status" value="2"/>
</dbReference>
<feature type="domain" description="Immunoglobulin" evidence="3">
    <location>
        <begin position="32"/>
        <end position="137"/>
    </location>
</feature>
<reference evidence="4 5" key="1">
    <citation type="submission" date="2019-09" db="EMBL/GenBank/DDBJ databases">
        <title>Bird 10,000 Genomes (B10K) Project - Family phase.</title>
        <authorList>
            <person name="Zhang G."/>
        </authorList>
    </citation>
    <scope>NUCLEOTIDE SEQUENCE [LARGE SCALE GENOMIC DNA]</scope>
    <source>
        <strain evidence="4">B10K-DU-029-53</strain>
    </source>
</reference>
<gene>
    <name evidence="4" type="primary">Cd7</name>
    <name evidence="4" type="ORF">CLIRUF_R15236</name>
</gene>
<sequence length="323" mass="36372">MLWMLCLPTASLFLLLLPCFPAQDGGANEQATDVISAWKGDSISITCSMNDLENQVGMYLTAITQNNHVIYFPKDKPPNIHPTLANRTECSKEGRNLRITLHRVQESDSGIYRCSEFVKSNGDHKKLHGKKTILVVKAHISGALQQSPPYANPEQGQSINITCVFNSSAEHEGFYLLRTYVKPARVLFVSNLNESSVSPAFLNRLEYSKEGKRVLITLHNLQKNDNDNYVCAEEVKRSPLLSAIGTLVLVKEGEQACGNGSWDVYALIIMVVLLFCALVCCTLYRVDVKKYFQKKKPNVVYEDMSYNSRRNTMVRTNLYYEGN</sequence>
<dbReference type="PANTHER" id="PTHR15343:SF0">
    <property type="entry name" value="T-CELL ANTIGEN CD7"/>
    <property type="match status" value="1"/>
</dbReference>
<dbReference type="InterPro" id="IPR036179">
    <property type="entry name" value="Ig-like_dom_sf"/>
</dbReference>
<feature type="transmembrane region" description="Helical" evidence="1">
    <location>
        <begin position="264"/>
        <end position="286"/>
    </location>
</feature>
<dbReference type="InterPro" id="IPR039090">
    <property type="entry name" value="CD7"/>
</dbReference>
<accession>A0A7K6QKY9</accession>